<comment type="subunit">
    <text evidence="2">Homotrimer.</text>
</comment>
<feature type="signal peptide" evidence="11">
    <location>
        <begin position="1"/>
        <end position="20"/>
    </location>
</feature>
<dbReference type="CDD" id="cd00342">
    <property type="entry name" value="gram_neg_porins"/>
    <property type="match status" value="1"/>
</dbReference>
<protein>
    <submittedName>
        <fullName evidence="12">Putative porin</fullName>
    </submittedName>
</protein>
<dbReference type="PANTHER" id="PTHR34501:SF9">
    <property type="entry name" value="MAJOR OUTER MEMBRANE PROTEIN P.IA"/>
    <property type="match status" value="1"/>
</dbReference>
<dbReference type="InterPro" id="IPR033900">
    <property type="entry name" value="Gram_neg_porin_domain"/>
</dbReference>
<dbReference type="GO" id="GO:0015288">
    <property type="term" value="F:porin activity"/>
    <property type="evidence" value="ECO:0007669"/>
    <property type="project" value="UniProtKB-KW"/>
</dbReference>
<keyword evidence="8" id="KW-0626">Porin</keyword>
<evidence type="ECO:0000256" key="4">
    <source>
        <dbReference type="ARBA" id="ARBA00022452"/>
    </source>
</evidence>
<evidence type="ECO:0000256" key="2">
    <source>
        <dbReference type="ARBA" id="ARBA00011233"/>
    </source>
</evidence>
<gene>
    <name evidence="12" type="ORF">FHS24_001721</name>
</gene>
<dbReference type="InterPro" id="IPR023614">
    <property type="entry name" value="Porin_dom_sf"/>
</dbReference>
<evidence type="ECO:0000256" key="9">
    <source>
        <dbReference type="ARBA" id="ARBA00023136"/>
    </source>
</evidence>
<evidence type="ECO:0000313" key="12">
    <source>
        <dbReference type="EMBL" id="MBB3107204.1"/>
    </source>
</evidence>
<comment type="subcellular location">
    <subcellularLocation>
        <location evidence="1">Cell outer membrane</location>
        <topology evidence="1">Multi-pass membrane protein</topology>
    </subcellularLocation>
</comment>
<evidence type="ECO:0000256" key="8">
    <source>
        <dbReference type="ARBA" id="ARBA00023114"/>
    </source>
</evidence>
<dbReference type="SUPFAM" id="SSF56935">
    <property type="entry name" value="Porins"/>
    <property type="match status" value="1"/>
</dbReference>
<keyword evidence="6 11" id="KW-0732">Signal</keyword>
<keyword evidence="13" id="KW-1185">Reference proteome</keyword>
<evidence type="ECO:0000256" key="10">
    <source>
        <dbReference type="ARBA" id="ARBA00023237"/>
    </source>
</evidence>
<dbReference type="InterPro" id="IPR001702">
    <property type="entry name" value="Porin_Gram-ve"/>
</dbReference>
<dbReference type="Proteomes" id="UP000588111">
    <property type="component" value="Unassembled WGS sequence"/>
</dbReference>
<dbReference type="PRINTS" id="PR00182">
    <property type="entry name" value="ECOLNEIPORIN"/>
</dbReference>
<keyword evidence="4" id="KW-1134">Transmembrane beta strand</keyword>
<dbReference type="PANTHER" id="PTHR34501">
    <property type="entry name" value="PROTEIN YDDL-RELATED"/>
    <property type="match status" value="1"/>
</dbReference>
<evidence type="ECO:0000256" key="5">
    <source>
        <dbReference type="ARBA" id="ARBA00022692"/>
    </source>
</evidence>
<keyword evidence="7" id="KW-0406">Ion transport</keyword>
<dbReference type="EMBL" id="JACHXL010000003">
    <property type="protein sequence ID" value="MBB3107204.1"/>
    <property type="molecule type" value="Genomic_DNA"/>
</dbReference>
<comment type="caution">
    <text evidence="12">The sequence shown here is derived from an EMBL/GenBank/DDBJ whole genome shotgun (WGS) entry which is preliminary data.</text>
</comment>
<feature type="chain" id="PRO_5032774715" evidence="11">
    <location>
        <begin position="21"/>
        <end position="319"/>
    </location>
</feature>
<dbReference type="GO" id="GO:0046930">
    <property type="term" value="C:pore complex"/>
    <property type="evidence" value="ECO:0007669"/>
    <property type="project" value="UniProtKB-KW"/>
</dbReference>
<evidence type="ECO:0000256" key="11">
    <source>
        <dbReference type="SAM" id="SignalP"/>
    </source>
</evidence>
<name>A0A839TGQ9_9GAMM</name>
<proteinExistence type="predicted"/>
<dbReference type="GO" id="GO:0034220">
    <property type="term" value="P:monoatomic ion transmembrane transport"/>
    <property type="evidence" value="ECO:0007669"/>
    <property type="project" value="InterPro"/>
</dbReference>
<dbReference type="Pfam" id="PF00267">
    <property type="entry name" value="Porin_1"/>
    <property type="match status" value="1"/>
</dbReference>
<evidence type="ECO:0000256" key="1">
    <source>
        <dbReference type="ARBA" id="ARBA00004571"/>
    </source>
</evidence>
<keyword evidence="10" id="KW-0998">Cell outer membrane</keyword>
<keyword evidence="9" id="KW-0472">Membrane</keyword>
<keyword evidence="5" id="KW-0812">Transmembrane</keyword>
<accession>A0A839TGQ9</accession>
<evidence type="ECO:0000256" key="6">
    <source>
        <dbReference type="ARBA" id="ARBA00022729"/>
    </source>
</evidence>
<dbReference type="RefSeq" id="WP_183620628.1">
    <property type="nucleotide sequence ID" value="NZ_CAJHAH010000003.1"/>
</dbReference>
<reference evidence="12 13" key="1">
    <citation type="submission" date="2020-08" db="EMBL/GenBank/DDBJ databases">
        <title>Genomic Encyclopedia of Type Strains, Phase III (KMG-III): the genomes of soil and plant-associated and newly described type strains.</title>
        <authorList>
            <person name="Whitman W."/>
        </authorList>
    </citation>
    <scope>NUCLEOTIDE SEQUENCE [LARGE SCALE GENOMIC DNA]</scope>
    <source>
        <strain evidence="12 13">CECT 5885</strain>
    </source>
</reference>
<dbReference type="Gene3D" id="2.40.160.10">
    <property type="entry name" value="Porin"/>
    <property type="match status" value="1"/>
</dbReference>
<dbReference type="GO" id="GO:0009279">
    <property type="term" value="C:cell outer membrane"/>
    <property type="evidence" value="ECO:0007669"/>
    <property type="project" value="UniProtKB-SubCell"/>
</dbReference>
<sequence length="319" mass="33864">MKKLLLATAIAALSVSAANAAPTLYGKVSLSVDVVDSDISDSTDVSLNSTASRIGLKGSEALTANTDVIYQLEYVVNPDDADGKQFESRDTYIGFKNNTAGTFKFGRNSSVTDGINNVQQAFGGIQGTVSGIADGNRVDNSMIWTAPTAANLPVQLNLMASTEENFGDAGYGASVMFDQGAGYTLGLAYTDTLDADAEVLRVTGSYDMAKTMAIPAEVGIMYQQADWNNVPGSVKEKELMVTGAYSVANTPWTVWAEFDQAKDWAGIDDAKITKIAVGGRYAFNQVATGHIYAGNVDYKNVFSVDGDDMIVGTGIEYKF</sequence>
<keyword evidence="3" id="KW-0813">Transport</keyword>
<organism evidence="12 13">
    <name type="scientific">Psychrobacter luti</name>
    <dbReference type="NCBI Taxonomy" id="198481"/>
    <lineage>
        <taxon>Bacteria</taxon>
        <taxon>Pseudomonadati</taxon>
        <taxon>Pseudomonadota</taxon>
        <taxon>Gammaproteobacteria</taxon>
        <taxon>Moraxellales</taxon>
        <taxon>Moraxellaceae</taxon>
        <taxon>Psychrobacter</taxon>
    </lineage>
</organism>
<dbReference type="AlphaFoldDB" id="A0A839TGQ9"/>
<evidence type="ECO:0000256" key="7">
    <source>
        <dbReference type="ARBA" id="ARBA00023065"/>
    </source>
</evidence>
<evidence type="ECO:0000313" key="13">
    <source>
        <dbReference type="Proteomes" id="UP000588111"/>
    </source>
</evidence>
<dbReference type="InterPro" id="IPR050298">
    <property type="entry name" value="Gram-neg_bact_OMP"/>
</dbReference>
<evidence type="ECO:0000256" key="3">
    <source>
        <dbReference type="ARBA" id="ARBA00022448"/>
    </source>
</evidence>